<accession>A0ACB8DDJ8</accession>
<comment type="caution">
    <text evidence="1">The sequence shown here is derived from an EMBL/GenBank/DDBJ whole genome shotgun (WGS) entry which is preliminary data.</text>
</comment>
<evidence type="ECO:0000313" key="1">
    <source>
        <dbReference type="EMBL" id="KAH7966242.1"/>
    </source>
</evidence>
<name>A0ACB8DDJ8_DERSI</name>
<keyword evidence="2" id="KW-1185">Reference proteome</keyword>
<protein>
    <submittedName>
        <fullName evidence="1">Uncharacterized protein</fullName>
    </submittedName>
</protein>
<dbReference type="EMBL" id="CM023471">
    <property type="protein sequence ID" value="KAH7966242.1"/>
    <property type="molecule type" value="Genomic_DNA"/>
</dbReference>
<dbReference type="Proteomes" id="UP000821865">
    <property type="component" value="Chromosome 2"/>
</dbReference>
<gene>
    <name evidence="1" type="ORF">HPB49_014739</name>
</gene>
<evidence type="ECO:0000313" key="2">
    <source>
        <dbReference type="Proteomes" id="UP000821865"/>
    </source>
</evidence>
<organism evidence="1 2">
    <name type="scientific">Dermacentor silvarum</name>
    <name type="common">Tick</name>
    <dbReference type="NCBI Taxonomy" id="543639"/>
    <lineage>
        <taxon>Eukaryota</taxon>
        <taxon>Metazoa</taxon>
        <taxon>Ecdysozoa</taxon>
        <taxon>Arthropoda</taxon>
        <taxon>Chelicerata</taxon>
        <taxon>Arachnida</taxon>
        <taxon>Acari</taxon>
        <taxon>Parasitiformes</taxon>
        <taxon>Ixodida</taxon>
        <taxon>Ixodoidea</taxon>
        <taxon>Ixodidae</taxon>
        <taxon>Rhipicephalinae</taxon>
        <taxon>Dermacentor</taxon>
    </lineage>
</organism>
<sequence length="642" mass="71512">MAPTAGSGAAGASTSTHDIPRGPCGDEGMDLSDPYANRMSTLPERGANFHNGGARSAALHDTAAETGWEKVLSLREKKRQAKERKNTPGEDTSQSTFGQWSEEVSRIYRRRSLQLSFTVITVVDRSYRASDFRTPEATTLHKDRWTIYCFTLSDDPDDSDEGDMEPLNPKGAQPKATPVPPGFPRYSPAGEGQRINVRSSAVGFVDMSLLWHAVTVGFRNMVCFVVVAELYMVFLATALSTTELTSSWRPWYDRDGGVSPRILIWTGPPSEISDEASGLAAAHDSSAQHGNWTACNFTAHGNVNAYDVPKPCEVTYDRRLLMESDAIVFHADRVNVSDLPRERAAGQLWVFWARTHPVMPPFVREVGLLGAVSRYLRGKTLPSSLPIQLARVFNWTMSHRKDSVVHVAHKTFGPRFLSTGDSPTSSISSSDRSTMASRRDAAWIASDCELERFKEEHERLRSSHNDRHYRNTLTRPIYLHVMPNCGAGQCESPAECVAQVAKKFKFIVVSQSPACFQSVSDLVYEAFKHDLVPIVLAAPYTTFNFPPKSVLNAAALRAHGRLYSHLTDLLDHPAEYEGYFAWKRNFTVSALEDELCPLCAALQEKTLRATPTWLDIRKWWERHVTCSGAHSIGTSFYKFTIA</sequence>
<proteinExistence type="predicted"/>
<reference evidence="1" key="1">
    <citation type="submission" date="2020-05" db="EMBL/GenBank/DDBJ databases">
        <title>Large-scale comparative analyses of tick genomes elucidate their genetic diversity and vector capacities.</title>
        <authorList>
            <person name="Jia N."/>
            <person name="Wang J."/>
            <person name="Shi W."/>
            <person name="Du L."/>
            <person name="Sun Y."/>
            <person name="Zhan W."/>
            <person name="Jiang J."/>
            <person name="Wang Q."/>
            <person name="Zhang B."/>
            <person name="Ji P."/>
            <person name="Sakyi L.B."/>
            <person name="Cui X."/>
            <person name="Yuan T."/>
            <person name="Jiang B."/>
            <person name="Yang W."/>
            <person name="Lam T.T.-Y."/>
            <person name="Chang Q."/>
            <person name="Ding S."/>
            <person name="Wang X."/>
            <person name="Zhu J."/>
            <person name="Ruan X."/>
            <person name="Zhao L."/>
            <person name="Wei J."/>
            <person name="Que T."/>
            <person name="Du C."/>
            <person name="Cheng J."/>
            <person name="Dai P."/>
            <person name="Han X."/>
            <person name="Huang E."/>
            <person name="Gao Y."/>
            <person name="Liu J."/>
            <person name="Shao H."/>
            <person name="Ye R."/>
            <person name="Li L."/>
            <person name="Wei W."/>
            <person name="Wang X."/>
            <person name="Wang C."/>
            <person name="Yang T."/>
            <person name="Huo Q."/>
            <person name="Li W."/>
            <person name="Guo W."/>
            <person name="Chen H."/>
            <person name="Zhou L."/>
            <person name="Ni X."/>
            <person name="Tian J."/>
            <person name="Zhou Y."/>
            <person name="Sheng Y."/>
            <person name="Liu T."/>
            <person name="Pan Y."/>
            <person name="Xia L."/>
            <person name="Li J."/>
            <person name="Zhao F."/>
            <person name="Cao W."/>
        </authorList>
    </citation>
    <scope>NUCLEOTIDE SEQUENCE</scope>
    <source>
        <strain evidence="1">Dsil-2018</strain>
    </source>
</reference>